<dbReference type="SUPFAM" id="SSF52980">
    <property type="entry name" value="Restriction endonuclease-like"/>
    <property type="match status" value="1"/>
</dbReference>
<evidence type="ECO:0000313" key="4">
    <source>
        <dbReference type="Proteomes" id="UP000054396"/>
    </source>
</evidence>
<organism evidence="3 4">
    <name type="scientific">Pseudoponticoccus marisrubri</name>
    <dbReference type="NCBI Taxonomy" id="1685382"/>
    <lineage>
        <taxon>Bacteria</taxon>
        <taxon>Pseudomonadati</taxon>
        <taxon>Pseudomonadota</taxon>
        <taxon>Alphaproteobacteria</taxon>
        <taxon>Rhodobacterales</taxon>
        <taxon>Roseobacteraceae</taxon>
        <taxon>Pseudoponticoccus</taxon>
    </lineage>
</organism>
<sequence>MVGITTDRAAPRRARGQCGHLAGAAAEQAIATDYERRGFPIARRRWRGAGGEIDLIARDGDGLIFVEVKKSRDFARAAERLSQRQMMRLQLAAEEFAGSEPRGALTPMRFDVALVDGRGDIRVIENAIGI</sequence>
<dbReference type="Gene3D" id="3.40.1350.10">
    <property type="match status" value="1"/>
</dbReference>
<evidence type="ECO:0000313" key="3">
    <source>
        <dbReference type="EMBL" id="KUF12597.1"/>
    </source>
</evidence>
<dbReference type="InterPro" id="IPR003509">
    <property type="entry name" value="UPF0102_YraN-like"/>
</dbReference>
<dbReference type="Pfam" id="PF02021">
    <property type="entry name" value="UPF0102"/>
    <property type="match status" value="1"/>
</dbReference>
<reference evidence="3 4" key="1">
    <citation type="submission" date="2015-12" db="EMBL/GenBank/DDBJ databases">
        <authorList>
            <person name="Shamseldin A."/>
            <person name="Moawad H."/>
            <person name="Abd El-Rahim W.M."/>
            <person name="Sadowsky M.J."/>
        </authorList>
    </citation>
    <scope>NUCLEOTIDE SEQUENCE [LARGE SCALE GENOMIC DNA]</scope>
    <source>
        <strain evidence="3 4">SJ5A-1</strain>
    </source>
</reference>
<dbReference type="GO" id="GO:0003676">
    <property type="term" value="F:nucleic acid binding"/>
    <property type="evidence" value="ECO:0007669"/>
    <property type="project" value="InterPro"/>
</dbReference>
<dbReference type="STRING" id="1685382.AVJ23_02400"/>
<evidence type="ECO:0000256" key="1">
    <source>
        <dbReference type="ARBA" id="ARBA00006738"/>
    </source>
</evidence>
<dbReference type="EMBL" id="LPXO01000001">
    <property type="protein sequence ID" value="KUF12597.1"/>
    <property type="molecule type" value="Genomic_DNA"/>
</dbReference>
<comment type="similarity">
    <text evidence="1 2">Belongs to the UPF0102 family.</text>
</comment>
<dbReference type="InterPro" id="IPR011335">
    <property type="entry name" value="Restrct_endonuc-II-like"/>
</dbReference>
<protein>
    <recommendedName>
        <fullName evidence="2">UPF0102 protein AVJ23_02400</fullName>
    </recommendedName>
</protein>
<dbReference type="AlphaFoldDB" id="A0A0W7WPT5"/>
<dbReference type="PANTHER" id="PTHR34039">
    <property type="entry name" value="UPF0102 PROTEIN YRAN"/>
    <property type="match status" value="1"/>
</dbReference>
<evidence type="ECO:0000256" key="2">
    <source>
        <dbReference type="HAMAP-Rule" id="MF_00048"/>
    </source>
</evidence>
<keyword evidence="4" id="KW-1185">Reference proteome</keyword>
<dbReference type="HAMAP" id="MF_00048">
    <property type="entry name" value="UPF0102"/>
    <property type="match status" value="1"/>
</dbReference>
<dbReference type="OrthoDB" id="9812968at2"/>
<accession>A0A0W7WPT5</accession>
<proteinExistence type="inferred from homology"/>
<dbReference type="Proteomes" id="UP000054396">
    <property type="component" value="Unassembled WGS sequence"/>
</dbReference>
<dbReference type="PANTHER" id="PTHR34039:SF1">
    <property type="entry name" value="UPF0102 PROTEIN YRAN"/>
    <property type="match status" value="1"/>
</dbReference>
<name>A0A0W7WPT5_9RHOB</name>
<comment type="caution">
    <text evidence="3">The sequence shown here is derived from an EMBL/GenBank/DDBJ whole genome shotgun (WGS) entry which is preliminary data.</text>
</comment>
<dbReference type="RefSeq" id="WP_058860541.1">
    <property type="nucleotide sequence ID" value="NZ_LPXO01000001.1"/>
</dbReference>
<gene>
    <name evidence="3" type="ORF">AVJ23_02400</name>
</gene>
<dbReference type="InterPro" id="IPR011856">
    <property type="entry name" value="tRNA_endonuc-like_dom_sf"/>
</dbReference>